<dbReference type="EMBL" id="CATQJL010000001">
    <property type="protein sequence ID" value="CAJ0589711.1"/>
    <property type="molecule type" value="Genomic_DNA"/>
</dbReference>
<dbReference type="InterPro" id="IPR039353">
    <property type="entry name" value="TF_Adf1"/>
</dbReference>
<dbReference type="SMART" id="SM00595">
    <property type="entry name" value="MADF"/>
    <property type="match status" value="1"/>
</dbReference>
<dbReference type="InterPro" id="IPR006578">
    <property type="entry name" value="MADF-dom"/>
</dbReference>
<organism evidence="3 4">
    <name type="scientific">Cylicocyclus nassatus</name>
    <name type="common">Nematode worm</name>
    <dbReference type="NCBI Taxonomy" id="53992"/>
    <lineage>
        <taxon>Eukaryota</taxon>
        <taxon>Metazoa</taxon>
        <taxon>Ecdysozoa</taxon>
        <taxon>Nematoda</taxon>
        <taxon>Chromadorea</taxon>
        <taxon>Rhabditida</taxon>
        <taxon>Rhabditina</taxon>
        <taxon>Rhabditomorpha</taxon>
        <taxon>Strongyloidea</taxon>
        <taxon>Strongylidae</taxon>
        <taxon>Cylicocyclus</taxon>
    </lineage>
</organism>
<evidence type="ECO:0000313" key="3">
    <source>
        <dbReference type="EMBL" id="CAJ0589711.1"/>
    </source>
</evidence>
<sequence>MTDAEKQNHIELVEQHTSLWNEEDVHYKSFPSRAKAWREVAKDMEVTFKSTFDVDVLQRTFKNLRDVYVRKRRAYQDAVRRNSGLQAGALERLRAWTFYNGFVFLDPVNDEGERYCNVETIHNDNNSLLDVEDISDITAAEALDMQSETGSMQTQSQGFDTGPGQTHSQVIFVQTAPPPPKTKKSSKKQQKISAIEQFATVFKENFDTPDSFESMGHLLSSNMRKLDARSPALAEEFAIKFEQFQVQLTTAIFQSRNSPT</sequence>
<dbReference type="PANTHER" id="PTHR12243">
    <property type="entry name" value="MADF DOMAIN TRANSCRIPTION FACTOR"/>
    <property type="match status" value="1"/>
</dbReference>
<evidence type="ECO:0000313" key="4">
    <source>
        <dbReference type="Proteomes" id="UP001176961"/>
    </source>
</evidence>
<dbReference type="PROSITE" id="PS51029">
    <property type="entry name" value="MADF"/>
    <property type="match status" value="1"/>
</dbReference>
<dbReference type="Pfam" id="PF10545">
    <property type="entry name" value="MADF_DNA_bdg"/>
    <property type="match status" value="1"/>
</dbReference>
<feature type="region of interest" description="Disordered" evidence="1">
    <location>
        <begin position="146"/>
        <end position="165"/>
    </location>
</feature>
<proteinExistence type="predicted"/>
<feature type="domain" description="MADF" evidence="2">
    <location>
        <begin position="8"/>
        <end position="110"/>
    </location>
</feature>
<keyword evidence="4" id="KW-1185">Reference proteome</keyword>
<protein>
    <recommendedName>
        <fullName evidence="2">MADF domain-containing protein</fullName>
    </recommendedName>
</protein>
<accession>A0AA36DM15</accession>
<evidence type="ECO:0000259" key="2">
    <source>
        <dbReference type="PROSITE" id="PS51029"/>
    </source>
</evidence>
<dbReference type="PANTHER" id="PTHR12243:SF67">
    <property type="entry name" value="COREPRESSOR OF PANGOLIN, ISOFORM A-RELATED"/>
    <property type="match status" value="1"/>
</dbReference>
<name>A0AA36DM15_CYLNA</name>
<gene>
    <name evidence="3" type="ORF">CYNAS_LOCUS1694</name>
</gene>
<dbReference type="AlphaFoldDB" id="A0AA36DM15"/>
<comment type="caution">
    <text evidence="3">The sequence shown here is derived from an EMBL/GenBank/DDBJ whole genome shotgun (WGS) entry which is preliminary data.</text>
</comment>
<evidence type="ECO:0000256" key="1">
    <source>
        <dbReference type="SAM" id="MobiDB-lite"/>
    </source>
</evidence>
<reference evidence="3" key="1">
    <citation type="submission" date="2023-07" db="EMBL/GenBank/DDBJ databases">
        <authorList>
            <consortium name="CYATHOMIX"/>
        </authorList>
    </citation>
    <scope>NUCLEOTIDE SEQUENCE</scope>
    <source>
        <strain evidence="3">N/A</strain>
    </source>
</reference>
<dbReference type="Proteomes" id="UP001176961">
    <property type="component" value="Unassembled WGS sequence"/>
</dbReference>